<evidence type="ECO:0000313" key="4">
    <source>
        <dbReference type="EMBL" id="PJE69746.1"/>
    </source>
</evidence>
<reference evidence="5" key="1">
    <citation type="submission" date="2017-09" db="EMBL/GenBank/DDBJ databases">
        <title>Depth-based differentiation of microbial function through sediment-hosted aquifers and enrichment of novel symbionts in the deep terrestrial subsurface.</title>
        <authorList>
            <person name="Probst A.J."/>
            <person name="Ladd B."/>
            <person name="Jarett J.K."/>
            <person name="Geller-Mcgrath D.E."/>
            <person name="Sieber C.M.K."/>
            <person name="Emerson J.B."/>
            <person name="Anantharaman K."/>
            <person name="Thomas B.C."/>
            <person name="Malmstrom R."/>
            <person name="Stieglmeier M."/>
            <person name="Klingl A."/>
            <person name="Woyke T."/>
            <person name="Ryan C.M."/>
            <person name="Banfield J.F."/>
        </authorList>
    </citation>
    <scope>NUCLEOTIDE SEQUENCE [LARGE SCALE GENOMIC DNA]</scope>
</reference>
<gene>
    <name evidence="4" type="ORF">COU98_00310</name>
</gene>
<dbReference type="InterPro" id="IPR048389">
    <property type="entry name" value="YciQ-like_C"/>
</dbReference>
<feature type="transmembrane region" description="Helical" evidence="1">
    <location>
        <begin position="419"/>
        <end position="437"/>
    </location>
</feature>
<dbReference type="AlphaFoldDB" id="A0A2H9T1X7"/>
<dbReference type="Proteomes" id="UP000236946">
    <property type="component" value="Unassembled WGS sequence"/>
</dbReference>
<evidence type="ECO:0008006" key="6">
    <source>
        <dbReference type="Google" id="ProtNLM"/>
    </source>
</evidence>
<dbReference type="InterPro" id="IPR018702">
    <property type="entry name" value="DUF2207"/>
</dbReference>
<evidence type="ECO:0000313" key="5">
    <source>
        <dbReference type="Proteomes" id="UP000236946"/>
    </source>
</evidence>
<dbReference type="Pfam" id="PF20990">
    <property type="entry name" value="DUF2207_C"/>
    <property type="match status" value="1"/>
</dbReference>
<accession>A0A2H9T1X7</accession>
<proteinExistence type="predicted"/>
<comment type="caution">
    <text evidence="4">The sequence shown here is derived from an EMBL/GenBank/DDBJ whole genome shotgun (WGS) entry which is preliminary data.</text>
</comment>
<evidence type="ECO:0000259" key="3">
    <source>
        <dbReference type="Pfam" id="PF20990"/>
    </source>
</evidence>
<name>A0A2H9T1X7_9BACT</name>
<dbReference type="EMBL" id="PFEN01000006">
    <property type="protein sequence ID" value="PJE69746.1"/>
    <property type="molecule type" value="Genomic_DNA"/>
</dbReference>
<keyword evidence="1" id="KW-0812">Transmembrane</keyword>
<sequence>MQRKAAIFWIGWIWILGILFLSRGTALANFYPEKIRNFDVDITVNKDGTLSFKESILYDFGDSLKHGIYRDIPVKGIKIEVLKVIDEQSNSYLFNISRQGKYLRIKIGDPNRLITGEHQYNIFYNVQNGIGYFKEHDELYWNVTGNEWQLPIEESSAIIHLPQRVSEKELKFECFTGVLGSKEKNCTFKLSEDGDIYFESQRSFNPREGLTIVLGWPKGIVEEPTIIQRLLWLLRDFWPIFIPIFAFIFLFREWWKKGKDPRLKKTIIAQYEPPDNLRPAEVNLIVRQRVQTTDISATLIDLAVRGYIKIKEIKKRNIFELVGPKKFDEKAEKMGFLKKIFSLLHFDDYEIESLKDFRVKNENLCEYEKDLLEKIFGSKEKVLLSSLKNKFYKNFPKILDKIYERVTSLKYFVSNPRKIIGKWVGIGIAIIFVGFFSLFFKPILGISFITSGILFLIFSKLMPKKTEKGARAYWYALGFKEYINTAEKYRLQSQEKENIFEKYLPYAIVFNIAEKWAKAFEGIYNNPPSWYKGDFGPRFTAIAFTNSLNHSLSNMNNFLASRPGGGGSGFGGGSSGGGGGGGGGGSW</sequence>
<dbReference type="Pfam" id="PF09972">
    <property type="entry name" value="DUF2207"/>
    <property type="match status" value="1"/>
</dbReference>
<keyword evidence="1" id="KW-1133">Transmembrane helix</keyword>
<feature type="domain" description="DUF2207" evidence="2">
    <location>
        <begin position="34"/>
        <end position="216"/>
    </location>
</feature>
<keyword evidence="1" id="KW-0472">Membrane</keyword>
<evidence type="ECO:0000256" key="1">
    <source>
        <dbReference type="SAM" id="Phobius"/>
    </source>
</evidence>
<evidence type="ECO:0000259" key="2">
    <source>
        <dbReference type="Pfam" id="PF09972"/>
    </source>
</evidence>
<feature type="transmembrane region" description="Helical" evidence="1">
    <location>
        <begin position="443"/>
        <end position="461"/>
    </location>
</feature>
<feature type="transmembrane region" description="Helical" evidence="1">
    <location>
        <begin position="237"/>
        <end position="255"/>
    </location>
</feature>
<organism evidence="4 5">
    <name type="scientific">Candidatus Staskawiczbacteria bacterium CG10_big_fil_rev_8_21_14_0_10_38_10</name>
    <dbReference type="NCBI Taxonomy" id="1974891"/>
    <lineage>
        <taxon>Bacteria</taxon>
        <taxon>Candidatus Staskawicziibacteriota</taxon>
    </lineage>
</organism>
<protein>
    <recommendedName>
        <fullName evidence="6">DUF2207 domain-containing protein</fullName>
    </recommendedName>
</protein>
<feature type="domain" description="Predicted membrane protein YciQ-like C-terminal" evidence="3">
    <location>
        <begin position="270"/>
        <end position="520"/>
    </location>
</feature>